<dbReference type="RefSeq" id="WP_115861620.1">
    <property type="nucleotide sequence ID" value="NZ_QTSU01000004.1"/>
</dbReference>
<dbReference type="InterPro" id="IPR058247">
    <property type="entry name" value="DUF1453"/>
</dbReference>
<comment type="caution">
    <text evidence="2">The sequence shown here is derived from an EMBL/GenBank/DDBJ whole genome shotgun (WGS) entry which is preliminary data.</text>
</comment>
<evidence type="ECO:0000256" key="1">
    <source>
        <dbReference type="SAM" id="Phobius"/>
    </source>
</evidence>
<proteinExistence type="predicted"/>
<protein>
    <submittedName>
        <fullName evidence="2">DUF1453 domain-containing protein</fullName>
    </submittedName>
</protein>
<keyword evidence="1" id="KW-1133">Transmembrane helix</keyword>
<feature type="transmembrane region" description="Helical" evidence="1">
    <location>
        <begin position="48"/>
        <end position="69"/>
    </location>
</feature>
<accession>A0A371JXA4</accession>
<name>A0A371JXA4_9GAMM</name>
<evidence type="ECO:0000313" key="2">
    <source>
        <dbReference type="EMBL" id="RDZ26283.1"/>
    </source>
</evidence>
<dbReference type="EMBL" id="QTSU01000004">
    <property type="protein sequence ID" value="RDZ26283.1"/>
    <property type="molecule type" value="Genomic_DNA"/>
</dbReference>
<feature type="transmembrane region" description="Helical" evidence="1">
    <location>
        <begin position="6"/>
        <end position="27"/>
    </location>
</feature>
<dbReference type="AlphaFoldDB" id="A0A371JXA4"/>
<feature type="transmembrane region" description="Helical" evidence="1">
    <location>
        <begin position="110"/>
        <end position="128"/>
    </location>
</feature>
<keyword evidence="1" id="KW-0472">Membrane</keyword>
<keyword evidence="1" id="KW-0812">Transmembrane</keyword>
<sequence>MPFLLLIALLVLGLILLWALLLPLVLVRRYRYGRSRRRGIRWTATLQALASFVSLLVFFASAWIAGHWVAGAPRYAAVGVAAGLLLGVLGLIATRFEYEPGGTYYTPNRWLVLALTLIVAVRLSVGLWQGLHLWGSADAGNAWLSRQGGLLAVGGLVLGYYLSYALGLRRKLARTRMPGP</sequence>
<feature type="transmembrane region" description="Helical" evidence="1">
    <location>
        <begin position="148"/>
        <end position="167"/>
    </location>
</feature>
<evidence type="ECO:0000313" key="3">
    <source>
        <dbReference type="Proteomes" id="UP000264492"/>
    </source>
</evidence>
<dbReference type="OrthoDB" id="6028287at2"/>
<organism evidence="2 3">
    <name type="scientific">Lysobacter silvisoli</name>
    <dbReference type="NCBI Taxonomy" id="2293254"/>
    <lineage>
        <taxon>Bacteria</taxon>
        <taxon>Pseudomonadati</taxon>
        <taxon>Pseudomonadota</taxon>
        <taxon>Gammaproteobacteria</taxon>
        <taxon>Lysobacterales</taxon>
        <taxon>Lysobacteraceae</taxon>
        <taxon>Lysobacter</taxon>
    </lineage>
</organism>
<reference evidence="2 3" key="1">
    <citation type="submission" date="2018-08" db="EMBL/GenBank/DDBJ databases">
        <title>Lysobacter sp. zong2l5, whole genome shotgun sequence.</title>
        <authorList>
            <person name="Zhang X."/>
            <person name="Feng G."/>
            <person name="Zhu H."/>
        </authorList>
    </citation>
    <scope>NUCLEOTIDE SEQUENCE [LARGE SCALE GENOMIC DNA]</scope>
    <source>
        <strain evidence="3">zong2l5</strain>
    </source>
</reference>
<dbReference type="Pfam" id="PF07301">
    <property type="entry name" value="DUF1453"/>
    <property type="match status" value="1"/>
</dbReference>
<gene>
    <name evidence="2" type="ORF">DX914_18635</name>
</gene>
<feature type="transmembrane region" description="Helical" evidence="1">
    <location>
        <begin position="75"/>
        <end position="98"/>
    </location>
</feature>
<keyword evidence="3" id="KW-1185">Reference proteome</keyword>
<dbReference type="Proteomes" id="UP000264492">
    <property type="component" value="Unassembled WGS sequence"/>
</dbReference>